<feature type="region of interest" description="Disordered" evidence="1">
    <location>
        <begin position="18"/>
        <end position="54"/>
    </location>
</feature>
<dbReference type="WBParaSite" id="nRc.2.0.1.t16825-RA">
    <property type="protein sequence ID" value="nRc.2.0.1.t16825-RA"/>
    <property type="gene ID" value="nRc.2.0.1.g16825"/>
</dbReference>
<reference evidence="3" key="1">
    <citation type="submission" date="2022-11" db="UniProtKB">
        <authorList>
            <consortium name="WormBaseParasite"/>
        </authorList>
    </citation>
    <scope>IDENTIFICATION</scope>
</reference>
<evidence type="ECO:0000313" key="2">
    <source>
        <dbReference type="Proteomes" id="UP000887565"/>
    </source>
</evidence>
<accession>A0A915ISH8</accession>
<evidence type="ECO:0000313" key="3">
    <source>
        <dbReference type="WBParaSite" id="nRc.2.0.1.t16825-RA"/>
    </source>
</evidence>
<dbReference type="AlphaFoldDB" id="A0A915ISH8"/>
<name>A0A915ISH8_ROMCU</name>
<organism evidence="2 3">
    <name type="scientific">Romanomermis culicivorax</name>
    <name type="common">Nematode worm</name>
    <dbReference type="NCBI Taxonomy" id="13658"/>
    <lineage>
        <taxon>Eukaryota</taxon>
        <taxon>Metazoa</taxon>
        <taxon>Ecdysozoa</taxon>
        <taxon>Nematoda</taxon>
        <taxon>Enoplea</taxon>
        <taxon>Dorylaimia</taxon>
        <taxon>Mermithida</taxon>
        <taxon>Mermithoidea</taxon>
        <taxon>Mermithidae</taxon>
        <taxon>Romanomermis</taxon>
    </lineage>
</organism>
<protein>
    <submittedName>
        <fullName evidence="3">Uncharacterized protein</fullName>
    </submittedName>
</protein>
<evidence type="ECO:0000256" key="1">
    <source>
        <dbReference type="SAM" id="MobiDB-lite"/>
    </source>
</evidence>
<feature type="compositionally biased region" description="Acidic residues" evidence="1">
    <location>
        <begin position="42"/>
        <end position="54"/>
    </location>
</feature>
<dbReference type="Proteomes" id="UP000887565">
    <property type="component" value="Unplaced"/>
</dbReference>
<sequence length="91" mass="10610">MPFPSHIDGLRYSATLLARPGNNKTDQELGPLSTDRNGVEETLNDDLKEEEAEDQVQTRMKQKIKYKFVILCIDRIRWKHIRMRSSGHDLN</sequence>
<proteinExistence type="predicted"/>
<keyword evidence="2" id="KW-1185">Reference proteome</keyword>